<dbReference type="Proteomes" id="UP000199283">
    <property type="component" value="Unassembled WGS sequence"/>
</dbReference>
<feature type="transmembrane region" description="Helical" evidence="6">
    <location>
        <begin position="16"/>
        <end position="35"/>
    </location>
</feature>
<evidence type="ECO:0000256" key="5">
    <source>
        <dbReference type="ARBA" id="ARBA00023136"/>
    </source>
</evidence>
<feature type="transmembrane region" description="Helical" evidence="6">
    <location>
        <begin position="56"/>
        <end position="87"/>
    </location>
</feature>
<dbReference type="InterPro" id="IPR015414">
    <property type="entry name" value="TMEM64"/>
</dbReference>
<sequence>MPNPSPSPAATPIKAWHIWLWPVLLVVIALGMWLLPWGDWVPILRDWVKSHGTYGIVVFVLAYVVVVILPLPAAAMSVVGGLAFGWWGYPLSMLGSILGAIPPFLIGRHWLRAPLMRRIDGPRVRAADRAIAQNSLVFVVLLRLTPILPFTAQNWLLGFTAVRPWTYLLATTAGLAPGTLAMVWIGEMGGLATVGASRAQLMLGGGGLLAFGLMVIWLGRVATREMRRAGFHKTGPAQPLADNAIRPESKPTLPDN</sequence>
<keyword evidence="4 6" id="KW-1133">Transmembrane helix</keyword>
<dbReference type="EMBL" id="FNZQ01000003">
    <property type="protein sequence ID" value="SEL17348.1"/>
    <property type="molecule type" value="Genomic_DNA"/>
</dbReference>
<protein>
    <recommendedName>
        <fullName evidence="6">TVP38/TMEM64 family membrane protein</fullName>
    </recommendedName>
</protein>
<evidence type="ECO:0000256" key="4">
    <source>
        <dbReference type="ARBA" id="ARBA00022989"/>
    </source>
</evidence>
<comment type="subcellular location">
    <subcellularLocation>
        <location evidence="1 6">Cell membrane</location>
        <topology evidence="1 6">Multi-pass membrane protein</topology>
    </subcellularLocation>
</comment>
<dbReference type="RefSeq" id="WP_092762584.1">
    <property type="nucleotide sequence ID" value="NZ_FNZQ01000003.1"/>
</dbReference>
<evidence type="ECO:0000256" key="7">
    <source>
        <dbReference type="SAM" id="MobiDB-lite"/>
    </source>
</evidence>
<dbReference type="GO" id="GO:0005886">
    <property type="term" value="C:plasma membrane"/>
    <property type="evidence" value="ECO:0007669"/>
    <property type="project" value="UniProtKB-SubCell"/>
</dbReference>
<feature type="transmembrane region" description="Helical" evidence="6">
    <location>
        <begin position="93"/>
        <end position="111"/>
    </location>
</feature>
<evidence type="ECO:0000313" key="9">
    <source>
        <dbReference type="EMBL" id="SEL17348.1"/>
    </source>
</evidence>
<dbReference type="Pfam" id="PF09335">
    <property type="entry name" value="VTT_dom"/>
    <property type="match status" value="1"/>
</dbReference>
<evidence type="ECO:0000313" key="10">
    <source>
        <dbReference type="Proteomes" id="UP000199283"/>
    </source>
</evidence>
<evidence type="ECO:0000256" key="3">
    <source>
        <dbReference type="ARBA" id="ARBA00022692"/>
    </source>
</evidence>
<keyword evidence="10" id="KW-1185">Reference proteome</keyword>
<name>A0A1H7N2U6_9RHOB</name>
<gene>
    <name evidence="9" type="ORF">SAMN04488526_2138</name>
</gene>
<accession>A0A1H7N2U6</accession>
<feature type="transmembrane region" description="Helical" evidence="6">
    <location>
        <begin position="198"/>
        <end position="218"/>
    </location>
</feature>
<evidence type="ECO:0000256" key="1">
    <source>
        <dbReference type="ARBA" id="ARBA00004651"/>
    </source>
</evidence>
<organism evidence="9 10">
    <name type="scientific">Jannaschia helgolandensis</name>
    <dbReference type="NCBI Taxonomy" id="188906"/>
    <lineage>
        <taxon>Bacteria</taxon>
        <taxon>Pseudomonadati</taxon>
        <taxon>Pseudomonadota</taxon>
        <taxon>Alphaproteobacteria</taxon>
        <taxon>Rhodobacterales</taxon>
        <taxon>Roseobacteraceae</taxon>
        <taxon>Jannaschia</taxon>
    </lineage>
</organism>
<feature type="domain" description="VTT" evidence="8">
    <location>
        <begin position="71"/>
        <end position="187"/>
    </location>
</feature>
<dbReference type="STRING" id="188906.SAMN04488526_2138"/>
<dbReference type="OrthoDB" id="9779114at2"/>
<dbReference type="PANTHER" id="PTHR12677">
    <property type="entry name" value="GOLGI APPARATUS MEMBRANE PROTEIN TVP38-RELATED"/>
    <property type="match status" value="1"/>
</dbReference>
<dbReference type="AlphaFoldDB" id="A0A1H7N2U6"/>
<keyword evidence="2 6" id="KW-1003">Cell membrane</keyword>
<keyword evidence="3 6" id="KW-0812">Transmembrane</keyword>
<keyword evidence="5 6" id="KW-0472">Membrane</keyword>
<proteinExistence type="inferred from homology"/>
<feature type="transmembrane region" description="Helical" evidence="6">
    <location>
        <begin position="164"/>
        <end position="186"/>
    </location>
</feature>
<dbReference type="PANTHER" id="PTHR12677:SF59">
    <property type="entry name" value="GOLGI APPARATUS MEMBRANE PROTEIN TVP38-RELATED"/>
    <property type="match status" value="1"/>
</dbReference>
<reference evidence="9 10" key="1">
    <citation type="submission" date="2016-10" db="EMBL/GenBank/DDBJ databases">
        <authorList>
            <person name="de Groot N.N."/>
        </authorList>
    </citation>
    <scope>NUCLEOTIDE SEQUENCE [LARGE SCALE GENOMIC DNA]</scope>
    <source>
        <strain evidence="9 10">DSM 14858</strain>
    </source>
</reference>
<feature type="region of interest" description="Disordered" evidence="7">
    <location>
        <begin position="232"/>
        <end position="256"/>
    </location>
</feature>
<evidence type="ECO:0000256" key="2">
    <source>
        <dbReference type="ARBA" id="ARBA00022475"/>
    </source>
</evidence>
<comment type="similarity">
    <text evidence="6">Belongs to the TVP38/TMEM64 family.</text>
</comment>
<evidence type="ECO:0000259" key="8">
    <source>
        <dbReference type="Pfam" id="PF09335"/>
    </source>
</evidence>
<dbReference type="InterPro" id="IPR032816">
    <property type="entry name" value="VTT_dom"/>
</dbReference>
<evidence type="ECO:0000256" key="6">
    <source>
        <dbReference type="RuleBase" id="RU366058"/>
    </source>
</evidence>